<evidence type="ECO:0000313" key="2">
    <source>
        <dbReference type="Proteomes" id="UP001057402"/>
    </source>
</evidence>
<keyword evidence="2" id="KW-1185">Reference proteome</keyword>
<comment type="caution">
    <text evidence="1">The sequence shown here is derived from an EMBL/GenBank/DDBJ whole genome shotgun (WGS) entry which is preliminary data.</text>
</comment>
<name>A0ACB9L0L2_9MYRT</name>
<dbReference type="Proteomes" id="UP001057402">
    <property type="component" value="Chromosome 12"/>
</dbReference>
<protein>
    <submittedName>
        <fullName evidence="1">Uncharacterized protein</fullName>
    </submittedName>
</protein>
<gene>
    <name evidence="1" type="ORF">MLD38_038857</name>
</gene>
<reference evidence="2" key="1">
    <citation type="journal article" date="2023" name="Front. Plant Sci.">
        <title>Chromosomal-level genome assembly of Melastoma candidum provides insights into trichome evolution.</title>
        <authorList>
            <person name="Zhong Y."/>
            <person name="Wu W."/>
            <person name="Sun C."/>
            <person name="Zou P."/>
            <person name="Liu Y."/>
            <person name="Dai S."/>
            <person name="Zhou R."/>
        </authorList>
    </citation>
    <scope>NUCLEOTIDE SEQUENCE [LARGE SCALE GENOMIC DNA]</scope>
</reference>
<dbReference type="EMBL" id="CM042891">
    <property type="protein sequence ID" value="KAI4303197.1"/>
    <property type="molecule type" value="Genomic_DNA"/>
</dbReference>
<evidence type="ECO:0000313" key="1">
    <source>
        <dbReference type="EMBL" id="KAI4303197.1"/>
    </source>
</evidence>
<sequence length="317" mass="34091">MSGSGSPRGYDHEHLSQPPLPRNTMSPPQASERRGRRKQAEPGRFLGVRRRPWGRYAAEIRDPTTKERHWLGTFDTAHEAALAYDRAALSMKGMQARTNFIYTTTATHQSAGFHPLLAPFQVQTLPAAPPAFLTGSSIDFGSSENYPVLGNGNFQAHQPAAVTSENSSDDSTTNNDSNDSFFFYGNDTSSGYLNCIVPESCLRPTPATAGSSLSFADSAYSSMNHQQQACASFESGPFAAVAAAYNAPCNEDQNMVGGTGYGQNELDAVISGVPVGTTFTFDENNKDDPAPASACYSTPTLPAYNFGEPVDFSYSLF</sequence>
<accession>A0ACB9L0L2</accession>
<proteinExistence type="predicted"/>
<organism evidence="1 2">
    <name type="scientific">Melastoma candidum</name>
    <dbReference type="NCBI Taxonomy" id="119954"/>
    <lineage>
        <taxon>Eukaryota</taxon>
        <taxon>Viridiplantae</taxon>
        <taxon>Streptophyta</taxon>
        <taxon>Embryophyta</taxon>
        <taxon>Tracheophyta</taxon>
        <taxon>Spermatophyta</taxon>
        <taxon>Magnoliopsida</taxon>
        <taxon>eudicotyledons</taxon>
        <taxon>Gunneridae</taxon>
        <taxon>Pentapetalae</taxon>
        <taxon>rosids</taxon>
        <taxon>malvids</taxon>
        <taxon>Myrtales</taxon>
        <taxon>Melastomataceae</taxon>
        <taxon>Melastomatoideae</taxon>
        <taxon>Melastomateae</taxon>
        <taxon>Melastoma</taxon>
    </lineage>
</organism>